<dbReference type="OrthoDB" id="10018316at2759"/>
<keyword evidence="1" id="KW-0853">WD repeat</keyword>
<reference evidence="3 4" key="2">
    <citation type="submission" date="2018-11" db="EMBL/GenBank/DDBJ databases">
        <authorList>
            <consortium name="Pathogen Informatics"/>
        </authorList>
    </citation>
    <scope>NUCLEOTIDE SEQUENCE [LARGE SCALE GENOMIC DNA]</scope>
</reference>
<dbReference type="PANTHER" id="PTHR46108">
    <property type="entry name" value="BLUE CHEESE"/>
    <property type="match status" value="1"/>
</dbReference>
<name>A0A183EEA1_9BILA</name>
<dbReference type="AlphaFoldDB" id="A0A183EEA1"/>
<dbReference type="EMBL" id="UYRT01088264">
    <property type="protein sequence ID" value="VDN33544.1"/>
    <property type="molecule type" value="Genomic_DNA"/>
</dbReference>
<dbReference type="WBParaSite" id="GPUH_0001931701-mRNA-1">
    <property type="protein sequence ID" value="GPUH_0001931701-mRNA-1"/>
    <property type="gene ID" value="GPUH_0001931701"/>
</dbReference>
<dbReference type="PANTHER" id="PTHR46108:SF4">
    <property type="entry name" value="BLUE CHEESE"/>
    <property type="match status" value="1"/>
</dbReference>
<organism evidence="5">
    <name type="scientific">Gongylonema pulchrum</name>
    <dbReference type="NCBI Taxonomy" id="637853"/>
    <lineage>
        <taxon>Eukaryota</taxon>
        <taxon>Metazoa</taxon>
        <taxon>Ecdysozoa</taxon>
        <taxon>Nematoda</taxon>
        <taxon>Chromadorea</taxon>
        <taxon>Rhabditida</taxon>
        <taxon>Spirurina</taxon>
        <taxon>Spiruromorpha</taxon>
        <taxon>Spiruroidea</taxon>
        <taxon>Gongylonematidae</taxon>
        <taxon>Gongylonema</taxon>
    </lineage>
</organism>
<keyword evidence="4" id="KW-1185">Reference proteome</keyword>
<evidence type="ECO:0000259" key="2">
    <source>
        <dbReference type="Pfam" id="PF23295"/>
    </source>
</evidence>
<dbReference type="InterPro" id="IPR056252">
    <property type="entry name" value="Alfy-like_Arm-like"/>
</dbReference>
<dbReference type="InterPro" id="IPR051944">
    <property type="entry name" value="BEACH_domain_protein"/>
</dbReference>
<gene>
    <name evidence="3" type="ORF">GPUH_LOCUS19292</name>
</gene>
<evidence type="ECO:0000313" key="4">
    <source>
        <dbReference type="Proteomes" id="UP000271098"/>
    </source>
</evidence>
<feature type="domain" description="Alfy-like armadillo-like repeat" evidence="2">
    <location>
        <begin position="32"/>
        <end position="142"/>
    </location>
</feature>
<dbReference type="Pfam" id="PF23295">
    <property type="entry name" value="Arm_4"/>
    <property type="match status" value="1"/>
</dbReference>
<reference evidence="5" key="1">
    <citation type="submission" date="2016-06" db="UniProtKB">
        <authorList>
            <consortium name="WormBaseParasite"/>
        </authorList>
    </citation>
    <scope>IDENTIFICATION</scope>
</reference>
<proteinExistence type="predicted"/>
<sequence>MFYYWIQLMKQLLISGQNEEQLSALLFVLHTPTFDNLALKTVLLKSLLCALRESHKVRLMFRRGGGYLCLMSLLINLEGRLGGSAVEANQEAFMAEVILLLNFMEIIFKVLAISMRYEPSNARYFAQEVKWENLCLALRVSGAFAENMERIDAVNAIWQAEPYKLQNMAVV</sequence>
<evidence type="ECO:0000313" key="3">
    <source>
        <dbReference type="EMBL" id="VDN33544.1"/>
    </source>
</evidence>
<accession>A0A183EEA1</accession>
<dbReference type="Proteomes" id="UP000271098">
    <property type="component" value="Unassembled WGS sequence"/>
</dbReference>
<evidence type="ECO:0000256" key="1">
    <source>
        <dbReference type="ARBA" id="ARBA00022574"/>
    </source>
</evidence>
<evidence type="ECO:0000313" key="5">
    <source>
        <dbReference type="WBParaSite" id="GPUH_0001931701-mRNA-1"/>
    </source>
</evidence>
<protein>
    <submittedName>
        <fullName evidence="5">DUF4704 domain-containing protein</fullName>
    </submittedName>
</protein>